<feature type="binding site" evidence="6">
    <location>
        <position position="46"/>
    </location>
    <ligand>
        <name>Mg(2+)</name>
        <dbReference type="ChEBI" id="CHEBI:18420"/>
    </ligand>
</feature>
<dbReference type="PANTHER" id="PTHR10218">
    <property type="entry name" value="GTP-BINDING PROTEIN ALPHA SUBUNIT"/>
    <property type="match status" value="1"/>
</dbReference>
<keyword evidence="4" id="KW-0807">Transducer</keyword>
<feature type="binding site" evidence="5">
    <location>
        <position position="337"/>
    </location>
    <ligand>
        <name>GTP</name>
        <dbReference type="ChEBI" id="CHEBI:37565"/>
    </ligand>
</feature>
<keyword evidence="3 5" id="KW-0342">GTP-binding</keyword>
<evidence type="ECO:0000313" key="8">
    <source>
        <dbReference type="EMBL" id="CAD9256691.1"/>
    </source>
</evidence>
<dbReference type="Gene3D" id="3.40.50.300">
    <property type="entry name" value="P-loop containing nucleotide triphosphate hydrolases"/>
    <property type="match status" value="1"/>
</dbReference>
<feature type="region of interest" description="Disordered" evidence="7">
    <location>
        <begin position="1"/>
        <end position="33"/>
    </location>
</feature>
<evidence type="ECO:0000256" key="1">
    <source>
        <dbReference type="ARBA" id="ARBA00022723"/>
    </source>
</evidence>
<keyword evidence="6" id="KW-0460">Magnesium</keyword>
<dbReference type="GO" id="GO:0005525">
    <property type="term" value="F:GTP binding"/>
    <property type="evidence" value="ECO:0007669"/>
    <property type="project" value="UniProtKB-KW"/>
</dbReference>
<evidence type="ECO:0000256" key="4">
    <source>
        <dbReference type="ARBA" id="ARBA00023224"/>
    </source>
</evidence>
<gene>
    <name evidence="8" type="ORF">PPAR1163_LOCUS15062</name>
</gene>
<protein>
    <submittedName>
        <fullName evidence="8">Uncharacterized protein</fullName>
    </submittedName>
</protein>
<dbReference type="PRINTS" id="PR00318">
    <property type="entry name" value="GPROTEINA"/>
</dbReference>
<dbReference type="SUPFAM" id="SSF52540">
    <property type="entry name" value="P-loop containing nucleoside triphosphate hydrolases"/>
    <property type="match status" value="1"/>
</dbReference>
<dbReference type="GO" id="GO:0005834">
    <property type="term" value="C:heterotrimeric G-protein complex"/>
    <property type="evidence" value="ECO:0007669"/>
    <property type="project" value="TreeGrafter"/>
</dbReference>
<feature type="binding site" evidence="5">
    <location>
        <begin position="204"/>
        <end position="208"/>
    </location>
    <ligand>
        <name>GTP</name>
        <dbReference type="ChEBI" id="CHEBI:37565"/>
    </ligand>
</feature>
<feature type="compositionally biased region" description="Basic and acidic residues" evidence="7">
    <location>
        <begin position="7"/>
        <end position="31"/>
    </location>
</feature>
<dbReference type="Gene3D" id="1.10.400.10">
    <property type="entry name" value="GI Alpha 1, domain 2-like"/>
    <property type="match status" value="1"/>
</dbReference>
<sequence>MGGCSSHETEEDKQSKAIDKRLMEESREDPGALRCLLLGPGESGKSTVFKQMRLSNRKPFTPKERDEYTANVYDNLIEYMKALCYATEELGFKNELEDESEDAWEVVLNADRDQRMGCTPELFDALETLWKDEVIQEAWKDRARFNIIDSAAYFFENIERIREPGYKATDDDILRVRIRTRNIIVEPLQVVGKGGQVNTMEVIDVGGQQTERKKWIHYFDSVDLVIFIAALSEYNQLLNENDTENRMVDAIEEFERIINGHAFLDQNVVLFLNKIDLFEKKVPKVPIQSVSAFEDFDPSRFPSAESEVEAGMMYFEEKFLERNANADRSIFTHFTCATDTTQMSKLIDDAIISLAFEMFQDSGFI</sequence>
<feature type="binding site" evidence="5">
    <location>
        <begin position="149"/>
        <end position="150"/>
    </location>
    <ligand>
        <name>GTP</name>
        <dbReference type="ChEBI" id="CHEBI:37565"/>
    </ligand>
</feature>
<dbReference type="GO" id="GO:0031683">
    <property type="term" value="F:G-protein beta/gamma-subunit complex binding"/>
    <property type="evidence" value="ECO:0007669"/>
    <property type="project" value="InterPro"/>
</dbReference>
<organism evidence="8">
    <name type="scientific">Phaeomonas parva</name>
    <dbReference type="NCBI Taxonomy" id="124430"/>
    <lineage>
        <taxon>Eukaryota</taxon>
        <taxon>Sar</taxon>
        <taxon>Stramenopiles</taxon>
        <taxon>Ochrophyta</taxon>
        <taxon>Pinguiophyceae</taxon>
        <taxon>Pinguiochrysidales</taxon>
        <taxon>Pinguiochrysidaceae</taxon>
        <taxon>Phaeomonas</taxon>
    </lineage>
</organism>
<feature type="binding site" evidence="6">
    <location>
        <position position="180"/>
    </location>
    <ligand>
        <name>Mg(2+)</name>
        <dbReference type="ChEBI" id="CHEBI:18420"/>
    </ligand>
</feature>
<dbReference type="GO" id="GO:0046872">
    <property type="term" value="F:metal ion binding"/>
    <property type="evidence" value="ECO:0007669"/>
    <property type="project" value="UniProtKB-KW"/>
</dbReference>
<dbReference type="PROSITE" id="PS51882">
    <property type="entry name" value="G_ALPHA"/>
    <property type="match status" value="1"/>
</dbReference>
<evidence type="ECO:0000256" key="3">
    <source>
        <dbReference type="ARBA" id="ARBA00023134"/>
    </source>
</evidence>
<dbReference type="SUPFAM" id="SSF47895">
    <property type="entry name" value="Transducin (alpha subunit), insertion domain"/>
    <property type="match status" value="1"/>
</dbReference>
<dbReference type="InterPro" id="IPR001019">
    <property type="entry name" value="Gprotein_alpha_su"/>
</dbReference>
<feature type="binding site" evidence="5">
    <location>
        <begin position="42"/>
        <end position="47"/>
    </location>
    <ligand>
        <name>GTP</name>
        <dbReference type="ChEBI" id="CHEBI:37565"/>
    </ligand>
</feature>
<evidence type="ECO:0000256" key="2">
    <source>
        <dbReference type="ARBA" id="ARBA00022741"/>
    </source>
</evidence>
<reference evidence="8" key="1">
    <citation type="submission" date="2021-01" db="EMBL/GenBank/DDBJ databases">
        <authorList>
            <person name="Corre E."/>
            <person name="Pelletier E."/>
            <person name="Niang G."/>
            <person name="Scheremetjew M."/>
            <person name="Finn R."/>
            <person name="Kale V."/>
            <person name="Holt S."/>
            <person name="Cochrane G."/>
            <person name="Meng A."/>
            <person name="Brown T."/>
            <person name="Cohen L."/>
        </authorList>
    </citation>
    <scope>NUCLEOTIDE SEQUENCE</scope>
    <source>
        <strain evidence="8">CCMP2877</strain>
    </source>
</reference>
<dbReference type="InterPro" id="IPR011025">
    <property type="entry name" value="GproteinA_insert"/>
</dbReference>
<dbReference type="GO" id="GO:0005737">
    <property type="term" value="C:cytoplasm"/>
    <property type="evidence" value="ECO:0007669"/>
    <property type="project" value="TreeGrafter"/>
</dbReference>
<dbReference type="EMBL" id="HBGJ01023529">
    <property type="protein sequence ID" value="CAD9256691.1"/>
    <property type="molecule type" value="Transcribed_RNA"/>
</dbReference>
<evidence type="ECO:0000256" key="6">
    <source>
        <dbReference type="PIRSR" id="PIRSR601019-2"/>
    </source>
</evidence>
<proteinExistence type="predicted"/>
<dbReference type="CDD" id="cd00066">
    <property type="entry name" value="G-alpha"/>
    <property type="match status" value="1"/>
</dbReference>
<dbReference type="SMART" id="SM00275">
    <property type="entry name" value="G_alpha"/>
    <property type="match status" value="1"/>
</dbReference>
<accession>A0A7S1U4T7</accession>
<dbReference type="GO" id="GO:0007188">
    <property type="term" value="P:adenylate cyclase-modulating G protein-coupled receptor signaling pathway"/>
    <property type="evidence" value="ECO:0007669"/>
    <property type="project" value="TreeGrafter"/>
</dbReference>
<keyword evidence="1 6" id="KW-0479">Metal-binding</keyword>
<evidence type="ECO:0000256" key="5">
    <source>
        <dbReference type="PIRSR" id="PIRSR601019-1"/>
    </source>
</evidence>
<dbReference type="FunFam" id="3.40.50.300:FF:000692">
    <property type="entry name" value="Guanine nucleotide-binding protein subunit alpha"/>
    <property type="match status" value="1"/>
</dbReference>
<name>A0A7S1U4T7_9STRA</name>
<feature type="binding site" evidence="5">
    <location>
        <begin position="273"/>
        <end position="276"/>
    </location>
    <ligand>
        <name>GTP</name>
        <dbReference type="ChEBI" id="CHEBI:37565"/>
    </ligand>
</feature>
<dbReference type="InterPro" id="IPR027417">
    <property type="entry name" value="P-loop_NTPase"/>
</dbReference>
<feature type="binding site" evidence="5">
    <location>
        <begin position="174"/>
        <end position="180"/>
    </location>
    <ligand>
        <name>GTP</name>
        <dbReference type="ChEBI" id="CHEBI:37565"/>
    </ligand>
</feature>
<dbReference type="PANTHER" id="PTHR10218:SF302">
    <property type="entry name" value="GUANINE NUCLEOTIDE-BINDING PROTEIN ALPHA-5 SUBUNIT"/>
    <property type="match status" value="1"/>
</dbReference>
<dbReference type="GO" id="GO:0003924">
    <property type="term" value="F:GTPase activity"/>
    <property type="evidence" value="ECO:0007669"/>
    <property type="project" value="InterPro"/>
</dbReference>
<dbReference type="GO" id="GO:0001664">
    <property type="term" value="F:G protein-coupled receptor binding"/>
    <property type="evidence" value="ECO:0007669"/>
    <property type="project" value="TreeGrafter"/>
</dbReference>
<evidence type="ECO:0000256" key="7">
    <source>
        <dbReference type="SAM" id="MobiDB-lite"/>
    </source>
</evidence>
<dbReference type="AlphaFoldDB" id="A0A7S1U4T7"/>
<dbReference type="Pfam" id="PF00503">
    <property type="entry name" value="G-alpha"/>
    <property type="match status" value="1"/>
</dbReference>
<keyword evidence="2 5" id="KW-0547">Nucleotide-binding</keyword>